<proteinExistence type="predicted"/>
<keyword evidence="1" id="KW-0812">Transmembrane</keyword>
<sequence length="142" mass="15883">MALTIDSIYYLARFAIHTLVVPYDTVNHVHHILRAVLGLVSVWVLIGCHYYHTCASRDDTRVDLLEMKTYGEIDPDKAPIVVLGCGHFFTAETLNGLMGMGEVYLVDGNGKFTGLKDVSAELSRLIPRCPDCQRPVRQYATQ</sequence>
<dbReference type="AlphaFoldDB" id="A0A2J6SNV1"/>
<evidence type="ECO:0000313" key="3">
    <source>
        <dbReference type="Proteomes" id="UP000235371"/>
    </source>
</evidence>
<evidence type="ECO:0000256" key="1">
    <source>
        <dbReference type="SAM" id="Phobius"/>
    </source>
</evidence>
<dbReference type="InParanoid" id="A0A2J6SNV1"/>
<keyword evidence="1" id="KW-1133">Transmembrane helix</keyword>
<name>A0A2J6SNV1_9HELO</name>
<dbReference type="STRING" id="1095630.A0A2J6SNV1"/>
<evidence type="ECO:0000313" key="2">
    <source>
        <dbReference type="EMBL" id="PMD52451.1"/>
    </source>
</evidence>
<dbReference type="EMBL" id="KZ613905">
    <property type="protein sequence ID" value="PMD52451.1"/>
    <property type="molecule type" value="Genomic_DNA"/>
</dbReference>
<dbReference type="RefSeq" id="XP_024729355.1">
    <property type="nucleotide sequence ID" value="XM_024883981.1"/>
</dbReference>
<keyword evidence="3" id="KW-1185">Reference proteome</keyword>
<dbReference type="GeneID" id="36592058"/>
<organism evidence="2 3">
    <name type="scientific">Hyaloscypha bicolor E</name>
    <dbReference type="NCBI Taxonomy" id="1095630"/>
    <lineage>
        <taxon>Eukaryota</taxon>
        <taxon>Fungi</taxon>
        <taxon>Dikarya</taxon>
        <taxon>Ascomycota</taxon>
        <taxon>Pezizomycotina</taxon>
        <taxon>Leotiomycetes</taxon>
        <taxon>Helotiales</taxon>
        <taxon>Hyaloscyphaceae</taxon>
        <taxon>Hyaloscypha</taxon>
        <taxon>Hyaloscypha bicolor</taxon>
    </lineage>
</organism>
<gene>
    <name evidence="2" type="ORF">K444DRAFT_636304</name>
</gene>
<keyword evidence="1" id="KW-0472">Membrane</keyword>
<dbReference type="Proteomes" id="UP000235371">
    <property type="component" value="Unassembled WGS sequence"/>
</dbReference>
<dbReference type="OrthoDB" id="2423195at2759"/>
<reference evidence="2 3" key="1">
    <citation type="submission" date="2016-04" db="EMBL/GenBank/DDBJ databases">
        <title>A degradative enzymes factory behind the ericoid mycorrhizal symbiosis.</title>
        <authorList>
            <consortium name="DOE Joint Genome Institute"/>
            <person name="Martino E."/>
            <person name="Morin E."/>
            <person name="Grelet G."/>
            <person name="Kuo A."/>
            <person name="Kohler A."/>
            <person name="Daghino S."/>
            <person name="Barry K."/>
            <person name="Choi C."/>
            <person name="Cichocki N."/>
            <person name="Clum A."/>
            <person name="Copeland A."/>
            <person name="Hainaut M."/>
            <person name="Haridas S."/>
            <person name="Labutti K."/>
            <person name="Lindquist E."/>
            <person name="Lipzen A."/>
            <person name="Khouja H.-R."/>
            <person name="Murat C."/>
            <person name="Ohm R."/>
            <person name="Olson A."/>
            <person name="Spatafora J."/>
            <person name="Veneault-Fourrey C."/>
            <person name="Henrissat B."/>
            <person name="Grigoriev I."/>
            <person name="Martin F."/>
            <person name="Perotto S."/>
        </authorList>
    </citation>
    <scope>NUCLEOTIDE SEQUENCE [LARGE SCALE GENOMIC DNA]</scope>
    <source>
        <strain evidence="2 3">E</strain>
    </source>
</reference>
<protein>
    <submittedName>
        <fullName evidence="2">Uncharacterized protein</fullName>
    </submittedName>
</protein>
<feature type="transmembrane region" description="Helical" evidence="1">
    <location>
        <begin position="32"/>
        <end position="51"/>
    </location>
</feature>
<accession>A0A2J6SNV1</accession>